<evidence type="ECO:0000256" key="5">
    <source>
        <dbReference type="ARBA" id="ARBA00023125"/>
    </source>
</evidence>
<evidence type="ECO:0000256" key="1">
    <source>
        <dbReference type="ARBA" id="ARBA00004123"/>
    </source>
</evidence>
<evidence type="ECO:0000256" key="6">
    <source>
        <dbReference type="ARBA" id="ARBA00023163"/>
    </source>
</evidence>
<sequence length="270" mass="29116">MLLKAVFLKCYIVCILIFGQFHDTGSIAPGAIGGSKPRVTTPKVVNFIRELKQKDPGIFAWEIRERLLKEGVCDKNNVPSVSSISRILRNKIGPIHPVAPQSHYDLKNPFYNPLYSSPAYPTSAAAYSCISTSAATTTTSSLATKNSALMSGNSYGSAVRSSWPSAHSVTDLVGMGQATNRHPQHTHMTDASNYNYYMYLQSCSAQQPHPASALSHNNLSLQLSSTIGNGYTNPLMANSFQNGFQGGFSHPLSTMMAAPPNLVPSQTSSL</sequence>
<evidence type="ECO:0000259" key="9">
    <source>
        <dbReference type="PROSITE" id="PS51057"/>
    </source>
</evidence>
<dbReference type="InterPro" id="IPR009057">
    <property type="entry name" value="Homeodomain-like_sf"/>
</dbReference>
<evidence type="ECO:0000256" key="4">
    <source>
        <dbReference type="ARBA" id="ARBA00023015"/>
    </source>
</evidence>
<dbReference type="GO" id="GO:0000978">
    <property type="term" value="F:RNA polymerase II cis-regulatory region sequence-specific DNA binding"/>
    <property type="evidence" value="ECO:0007669"/>
    <property type="project" value="TreeGrafter"/>
</dbReference>
<dbReference type="FunFam" id="1.10.10.10:FF:000003">
    <property type="entry name" value="Paired box protein Pax-6"/>
    <property type="match status" value="1"/>
</dbReference>
<evidence type="ECO:0000256" key="7">
    <source>
        <dbReference type="ARBA" id="ARBA00023242"/>
    </source>
</evidence>
<evidence type="ECO:0000256" key="2">
    <source>
        <dbReference type="ARBA" id="ARBA00022473"/>
    </source>
</evidence>
<comment type="subcellular location">
    <subcellularLocation>
        <location evidence="1">Nucleus</location>
    </subcellularLocation>
</comment>
<dbReference type="PANTHER" id="PTHR45636:SF16">
    <property type="entry name" value="PAIRED BOX POX-MESO PROTEIN"/>
    <property type="match status" value="1"/>
</dbReference>
<feature type="domain" description="Paired" evidence="9">
    <location>
        <begin position="1"/>
        <end position="91"/>
    </location>
</feature>
<feature type="chain" id="PRO_5024338654" evidence="8">
    <location>
        <begin position="27"/>
        <end position="270"/>
    </location>
</feature>
<keyword evidence="6" id="KW-0804">Transcription</keyword>
<organism evidence="10 11">
    <name type="scientific">Armadillidium nasatum</name>
    <dbReference type="NCBI Taxonomy" id="96803"/>
    <lineage>
        <taxon>Eukaryota</taxon>
        <taxon>Metazoa</taxon>
        <taxon>Ecdysozoa</taxon>
        <taxon>Arthropoda</taxon>
        <taxon>Crustacea</taxon>
        <taxon>Multicrustacea</taxon>
        <taxon>Malacostraca</taxon>
        <taxon>Eumalacostraca</taxon>
        <taxon>Peracarida</taxon>
        <taxon>Isopoda</taxon>
        <taxon>Oniscidea</taxon>
        <taxon>Crinocheta</taxon>
        <taxon>Armadillidiidae</taxon>
        <taxon>Armadillidium</taxon>
    </lineage>
</organism>
<dbReference type="GO" id="GO:0000981">
    <property type="term" value="F:DNA-binding transcription factor activity, RNA polymerase II-specific"/>
    <property type="evidence" value="ECO:0007669"/>
    <property type="project" value="TreeGrafter"/>
</dbReference>
<feature type="signal peptide" evidence="8">
    <location>
        <begin position="1"/>
        <end position="26"/>
    </location>
</feature>
<dbReference type="Proteomes" id="UP000326759">
    <property type="component" value="Unassembled WGS sequence"/>
</dbReference>
<dbReference type="SMART" id="SM00351">
    <property type="entry name" value="PAX"/>
    <property type="match status" value="1"/>
</dbReference>
<dbReference type="EMBL" id="SEYY01018527">
    <property type="protein sequence ID" value="KAB7499252.1"/>
    <property type="molecule type" value="Genomic_DNA"/>
</dbReference>
<proteinExistence type="predicted"/>
<dbReference type="InterPro" id="IPR036388">
    <property type="entry name" value="WH-like_DNA-bd_sf"/>
</dbReference>
<dbReference type="AlphaFoldDB" id="A0A5N5SYZ9"/>
<dbReference type="InterPro" id="IPR043565">
    <property type="entry name" value="PAX_fam"/>
</dbReference>
<keyword evidence="7" id="KW-0539">Nucleus</keyword>
<keyword evidence="5" id="KW-0238">DNA-binding</keyword>
<dbReference type="PANTHER" id="PTHR45636">
    <property type="entry name" value="PAIRED BOX PROTEIN PAX-6-RELATED-RELATED"/>
    <property type="match status" value="1"/>
</dbReference>
<dbReference type="InterPro" id="IPR001523">
    <property type="entry name" value="Paired_dom"/>
</dbReference>
<dbReference type="Pfam" id="PF00292">
    <property type="entry name" value="PAX"/>
    <property type="match status" value="1"/>
</dbReference>
<keyword evidence="2" id="KW-0217">Developmental protein</keyword>
<dbReference type="PROSITE" id="PS51057">
    <property type="entry name" value="PAIRED_2"/>
    <property type="match status" value="1"/>
</dbReference>
<dbReference type="Gene3D" id="1.10.10.10">
    <property type="entry name" value="Winged helix-like DNA-binding domain superfamily/Winged helix DNA-binding domain"/>
    <property type="match status" value="1"/>
</dbReference>
<keyword evidence="3" id="KW-0563">Paired box</keyword>
<keyword evidence="4" id="KW-0805">Transcription regulation</keyword>
<evidence type="ECO:0000313" key="11">
    <source>
        <dbReference type="Proteomes" id="UP000326759"/>
    </source>
</evidence>
<keyword evidence="11" id="KW-1185">Reference proteome</keyword>
<dbReference type="OrthoDB" id="3225452at2759"/>
<accession>A0A5N5SYZ9</accession>
<evidence type="ECO:0000256" key="8">
    <source>
        <dbReference type="SAM" id="SignalP"/>
    </source>
</evidence>
<reference evidence="10 11" key="1">
    <citation type="journal article" date="2019" name="PLoS Biol.">
        <title>Sex chromosomes control vertical transmission of feminizing Wolbachia symbionts in an isopod.</title>
        <authorList>
            <person name="Becking T."/>
            <person name="Chebbi M.A."/>
            <person name="Giraud I."/>
            <person name="Moumen B."/>
            <person name="Laverre T."/>
            <person name="Caubet Y."/>
            <person name="Peccoud J."/>
            <person name="Gilbert C."/>
            <person name="Cordaux R."/>
        </authorList>
    </citation>
    <scope>NUCLEOTIDE SEQUENCE [LARGE SCALE GENOMIC DNA]</scope>
    <source>
        <strain evidence="10">ANa2</strain>
        <tissue evidence="10">Whole body excluding digestive tract and cuticle</tissue>
    </source>
</reference>
<evidence type="ECO:0000256" key="3">
    <source>
        <dbReference type="ARBA" id="ARBA00022724"/>
    </source>
</evidence>
<comment type="caution">
    <text evidence="10">The sequence shown here is derived from an EMBL/GenBank/DDBJ whole genome shotgun (WGS) entry which is preliminary data.</text>
</comment>
<evidence type="ECO:0000313" key="10">
    <source>
        <dbReference type="EMBL" id="KAB7499252.1"/>
    </source>
</evidence>
<name>A0A5N5SYZ9_9CRUS</name>
<protein>
    <submittedName>
        <fullName evidence="10">Paired box protein Pax-9</fullName>
    </submittedName>
</protein>
<keyword evidence="8" id="KW-0732">Signal</keyword>
<gene>
    <name evidence="10" type="primary">PAX9_1</name>
    <name evidence="10" type="ORF">Anas_05044</name>
</gene>
<dbReference type="SUPFAM" id="SSF46689">
    <property type="entry name" value="Homeodomain-like"/>
    <property type="match status" value="1"/>
</dbReference>
<dbReference type="GO" id="GO:0005634">
    <property type="term" value="C:nucleus"/>
    <property type="evidence" value="ECO:0007669"/>
    <property type="project" value="UniProtKB-SubCell"/>
</dbReference>